<organism evidence="6 7">
    <name type="scientific">Pelagomonas calceolata</name>
    <dbReference type="NCBI Taxonomy" id="35677"/>
    <lineage>
        <taxon>Eukaryota</taxon>
        <taxon>Sar</taxon>
        <taxon>Stramenopiles</taxon>
        <taxon>Ochrophyta</taxon>
        <taxon>Pelagophyceae</taxon>
        <taxon>Pelagomonadales</taxon>
        <taxon>Pelagomonadaceae</taxon>
        <taxon>Pelagomonas</taxon>
    </lineage>
</organism>
<evidence type="ECO:0000313" key="7">
    <source>
        <dbReference type="Proteomes" id="UP000789595"/>
    </source>
</evidence>
<dbReference type="PROSITE" id="PS50222">
    <property type="entry name" value="EF_HAND_2"/>
    <property type="match status" value="3"/>
</dbReference>
<sequence length="822" mass="88415">MTTDLTRHRVVAHERVVATSTEALRETVVVALHSAFGRKSEADGTPCTMRGNWARLFAQMDEDRSGRLDYDEFRKAVAALGVEVAVSDLDALWAYVEADGSGEATIKEFQDATYLLMIDGWPVLDKQEKRALVFELNRLVETRHERKAFYDTEGAPTNDSAPEQRFNWFKMFNILDVDSSGRLGFEELESVIRAPYPCLCTPEEVLPLEQIKALWKAIDADSSGDVTVDEFMGFMRSYGPTLAEVAAMKRDAMLKKRAKERTRRFGTADEKQALGEARSPARRGFSPARARRWAAAPRKRAPSYLSSVTIQSARPAVLAAELAKRRAPVFCGAADPEGRVPLEALVRNGPCCVAKFSDVCVPPRLTEYDVAVWQHLGHLVLEFAATGKNEEGASYACLATDVSAAEVARACMRRADAAKLYRGLCESAVCDADGALALDARRGAAAAAGGAHRRRRGPPKANYYYRLGEIGGELWHDWIANTWWRVAPPLWHARHVEVALSSGGRAVLDCTTRAVVDYNGAPSLELRLRLVELLDGAAAEGVSQLSLADGPSVRTSANMASAAGGVYARVHASLSAPLLAPWAAAAAPPPPPDDAAPAPAPPEAPAPDGAPPRAAAGAAAHAACLALVRALRIDVAPRRSAAPRPPAAPRSAAADPAAAHWTLSAALPDELEARAAALTAASLPLIVKTQARVRLRAAATLVRAMLAARAVVRSWCAGLLRDARALRWRRAALRAYRRHKAAAKIGHACRRLLKKRREAADFAVTGRRHHVDFALTAAAAGGGARLAAQGGVRLGRVGRRVVPGARPGRKDKVYLAKSKPTL</sequence>
<dbReference type="InterPro" id="IPR018247">
    <property type="entry name" value="EF_Hand_1_Ca_BS"/>
</dbReference>
<dbReference type="PANTHER" id="PTHR34524:SF6">
    <property type="entry name" value="CALCYPHOSINE LIKE"/>
    <property type="match status" value="1"/>
</dbReference>
<dbReference type="AlphaFoldDB" id="A0A8J2SIF1"/>
<dbReference type="Pfam" id="PF13202">
    <property type="entry name" value="EF-hand_5"/>
    <property type="match status" value="1"/>
</dbReference>
<feature type="region of interest" description="Disordered" evidence="4">
    <location>
        <begin position="585"/>
        <end position="614"/>
    </location>
</feature>
<keyword evidence="7" id="KW-1185">Reference proteome</keyword>
<feature type="compositionally biased region" description="Pro residues" evidence="4">
    <location>
        <begin position="587"/>
        <end position="610"/>
    </location>
</feature>
<gene>
    <name evidence="6" type="ORF">PECAL_3P25510</name>
</gene>
<feature type="region of interest" description="Disordered" evidence="4">
    <location>
        <begin position="259"/>
        <end position="291"/>
    </location>
</feature>
<evidence type="ECO:0000313" key="6">
    <source>
        <dbReference type="EMBL" id="CAH0372545.1"/>
    </source>
</evidence>
<dbReference type="SUPFAM" id="SSF47473">
    <property type="entry name" value="EF-hand"/>
    <property type="match status" value="1"/>
</dbReference>
<dbReference type="GO" id="GO:0005509">
    <property type="term" value="F:calcium ion binding"/>
    <property type="evidence" value="ECO:0007669"/>
    <property type="project" value="InterPro"/>
</dbReference>
<evidence type="ECO:0000256" key="3">
    <source>
        <dbReference type="ARBA" id="ARBA00022837"/>
    </source>
</evidence>
<dbReference type="InterPro" id="IPR002048">
    <property type="entry name" value="EF_hand_dom"/>
</dbReference>
<evidence type="ECO:0000256" key="2">
    <source>
        <dbReference type="ARBA" id="ARBA00022737"/>
    </source>
</evidence>
<dbReference type="InterPro" id="IPR051581">
    <property type="entry name" value="Ca-bind"/>
</dbReference>
<dbReference type="OrthoDB" id="26525at2759"/>
<proteinExistence type="predicted"/>
<feature type="domain" description="EF-hand" evidence="5">
    <location>
        <begin position="206"/>
        <end position="241"/>
    </location>
</feature>
<dbReference type="Proteomes" id="UP000789595">
    <property type="component" value="Unassembled WGS sequence"/>
</dbReference>
<feature type="domain" description="EF-hand" evidence="5">
    <location>
        <begin position="163"/>
        <end position="198"/>
    </location>
</feature>
<dbReference type="PROSITE" id="PS00018">
    <property type="entry name" value="EF_HAND_1"/>
    <property type="match status" value="3"/>
</dbReference>
<dbReference type="Pfam" id="PF13499">
    <property type="entry name" value="EF-hand_7"/>
    <property type="match status" value="1"/>
</dbReference>
<dbReference type="InterPro" id="IPR011992">
    <property type="entry name" value="EF-hand-dom_pair"/>
</dbReference>
<protein>
    <recommendedName>
        <fullName evidence="5">EF-hand domain-containing protein</fullName>
    </recommendedName>
</protein>
<reference evidence="6" key="1">
    <citation type="submission" date="2021-11" db="EMBL/GenBank/DDBJ databases">
        <authorList>
            <consortium name="Genoscope - CEA"/>
            <person name="William W."/>
        </authorList>
    </citation>
    <scope>NUCLEOTIDE SEQUENCE</scope>
</reference>
<dbReference type="CDD" id="cd00051">
    <property type="entry name" value="EFh"/>
    <property type="match status" value="2"/>
</dbReference>
<feature type="domain" description="EF-hand" evidence="5">
    <location>
        <begin position="48"/>
        <end position="83"/>
    </location>
</feature>
<keyword evidence="2" id="KW-0677">Repeat</keyword>
<keyword evidence="1" id="KW-0479">Metal-binding</keyword>
<name>A0A8J2SIF1_9STRA</name>
<keyword evidence="3" id="KW-0106">Calcium</keyword>
<comment type="caution">
    <text evidence="6">The sequence shown here is derived from an EMBL/GenBank/DDBJ whole genome shotgun (WGS) entry which is preliminary data.</text>
</comment>
<evidence type="ECO:0000259" key="5">
    <source>
        <dbReference type="PROSITE" id="PS50222"/>
    </source>
</evidence>
<evidence type="ECO:0000256" key="4">
    <source>
        <dbReference type="SAM" id="MobiDB-lite"/>
    </source>
</evidence>
<evidence type="ECO:0000256" key="1">
    <source>
        <dbReference type="ARBA" id="ARBA00022723"/>
    </source>
</evidence>
<dbReference type="SMART" id="SM00054">
    <property type="entry name" value="EFh"/>
    <property type="match status" value="4"/>
</dbReference>
<accession>A0A8J2SIF1</accession>
<dbReference type="EMBL" id="CAKKNE010000003">
    <property type="protein sequence ID" value="CAH0372545.1"/>
    <property type="molecule type" value="Genomic_DNA"/>
</dbReference>
<dbReference type="Gene3D" id="1.10.238.10">
    <property type="entry name" value="EF-hand"/>
    <property type="match status" value="2"/>
</dbReference>
<dbReference type="PANTHER" id="PTHR34524">
    <property type="entry name" value="CALCYPHOSIN"/>
    <property type="match status" value="1"/>
</dbReference>